<organism evidence="1 2">
    <name type="scientific">Cognaticolwellia beringensis</name>
    <dbReference type="NCBI Taxonomy" id="1967665"/>
    <lineage>
        <taxon>Bacteria</taxon>
        <taxon>Pseudomonadati</taxon>
        <taxon>Pseudomonadota</taxon>
        <taxon>Gammaproteobacteria</taxon>
        <taxon>Alteromonadales</taxon>
        <taxon>Colwelliaceae</taxon>
        <taxon>Cognaticolwellia</taxon>
    </lineage>
</organism>
<dbReference type="Gene3D" id="3.40.190.10">
    <property type="entry name" value="Periplasmic binding protein-like II"/>
    <property type="match status" value="2"/>
</dbReference>
<proteinExistence type="predicted"/>
<dbReference type="KEGG" id="cber:B5D82_07725"/>
<keyword evidence="2" id="KW-1185">Reference proteome</keyword>
<accession>A0A222G759</accession>
<dbReference type="AlphaFoldDB" id="A0A222G759"/>
<dbReference type="Proteomes" id="UP000202259">
    <property type="component" value="Chromosome"/>
</dbReference>
<dbReference type="EMBL" id="CP020465">
    <property type="protein sequence ID" value="ASP47651.1"/>
    <property type="molecule type" value="Genomic_DNA"/>
</dbReference>
<gene>
    <name evidence="1" type="ORF">B5D82_07725</name>
</gene>
<name>A0A222G759_9GAMM</name>
<protein>
    <recommendedName>
        <fullName evidence="3">Solute-binding protein family 3/N-terminal domain-containing protein</fullName>
    </recommendedName>
</protein>
<sequence>MCSAYNSGPFIIDEKNRVGLVYTFTDFLNKQAQGKYSFEVLILPRARLLIELRLSNHCIVPFVSYKWFDPNKQLFYWSQPIIKDANVILSSQKNKLESISKERVAGMKTSQVIGFFDDQVEALISENTVIAFNTSSLEKSVGMVARKRIDFIVSGKIPLQYLIHKQHIQDQVYLSKYKTISFDRSVFVPISKPALSAFIEEQVGLFKTSVEWQQAKTEFGIDDN</sequence>
<evidence type="ECO:0008006" key="3">
    <source>
        <dbReference type="Google" id="ProtNLM"/>
    </source>
</evidence>
<dbReference type="SUPFAM" id="SSF53850">
    <property type="entry name" value="Periplasmic binding protein-like II"/>
    <property type="match status" value="1"/>
</dbReference>
<evidence type="ECO:0000313" key="2">
    <source>
        <dbReference type="Proteomes" id="UP000202259"/>
    </source>
</evidence>
<reference evidence="1 2" key="1">
    <citation type="submission" date="2017-08" db="EMBL/GenBank/DDBJ databases">
        <title>Complete genome of Colwellia sp. NB097-1, a psychrophile bacterium ioslated from Bering Sea.</title>
        <authorList>
            <person name="Chen X."/>
        </authorList>
    </citation>
    <scope>NUCLEOTIDE SEQUENCE [LARGE SCALE GENOMIC DNA]</scope>
    <source>
        <strain evidence="1 2">NB097-1</strain>
    </source>
</reference>
<evidence type="ECO:0000313" key="1">
    <source>
        <dbReference type="EMBL" id="ASP47651.1"/>
    </source>
</evidence>